<accession>A0A8H4EP40</accession>
<organism evidence="1 2">
    <name type="scientific">Gigaspora margarita</name>
    <dbReference type="NCBI Taxonomy" id="4874"/>
    <lineage>
        <taxon>Eukaryota</taxon>
        <taxon>Fungi</taxon>
        <taxon>Fungi incertae sedis</taxon>
        <taxon>Mucoromycota</taxon>
        <taxon>Glomeromycotina</taxon>
        <taxon>Glomeromycetes</taxon>
        <taxon>Diversisporales</taxon>
        <taxon>Gigasporaceae</taxon>
        <taxon>Gigaspora</taxon>
    </lineage>
</organism>
<reference evidence="1 2" key="1">
    <citation type="journal article" date="2019" name="Environ. Microbiol.">
        <title>At the nexus of three kingdoms: the genome of the mycorrhizal fungus Gigaspora margarita provides insights into plant, endobacterial and fungal interactions.</title>
        <authorList>
            <person name="Venice F."/>
            <person name="Ghignone S."/>
            <person name="Salvioli di Fossalunga A."/>
            <person name="Amselem J."/>
            <person name="Novero M."/>
            <person name="Xianan X."/>
            <person name="Sedzielewska Toro K."/>
            <person name="Morin E."/>
            <person name="Lipzen A."/>
            <person name="Grigoriev I.V."/>
            <person name="Henrissat B."/>
            <person name="Martin F.M."/>
            <person name="Bonfante P."/>
        </authorList>
    </citation>
    <scope>NUCLEOTIDE SEQUENCE [LARGE SCALE GENOMIC DNA]</scope>
    <source>
        <strain evidence="1 2">BEG34</strain>
    </source>
</reference>
<dbReference type="AlphaFoldDB" id="A0A8H4EP40"/>
<protein>
    <submittedName>
        <fullName evidence="1">Gti1/Pac2 family-domain-containing protein</fullName>
    </submittedName>
</protein>
<evidence type="ECO:0000313" key="1">
    <source>
        <dbReference type="EMBL" id="KAF0527402.1"/>
    </source>
</evidence>
<dbReference type="PANTHER" id="PTHR28027:SF2">
    <property type="entry name" value="TRANSCRIPTIONAL REGULATOR MIT1"/>
    <property type="match status" value="1"/>
</dbReference>
<dbReference type="Pfam" id="PF09729">
    <property type="entry name" value="Gti1_Pac2"/>
    <property type="match status" value="1"/>
</dbReference>
<keyword evidence="2" id="KW-1185">Reference proteome</keyword>
<comment type="caution">
    <text evidence="1">The sequence shown here is derived from an EMBL/GenBank/DDBJ whole genome shotgun (WGS) entry which is preliminary data.</text>
</comment>
<dbReference type="GO" id="GO:0003677">
    <property type="term" value="F:DNA binding"/>
    <property type="evidence" value="ECO:0007669"/>
    <property type="project" value="TreeGrafter"/>
</dbReference>
<sequence>MSIEPTFHGYIETTQDTLLIFEACRKGCLTKICRRLQEKERKIITSGSVFVFDERESGIKRWTDGLVWSPSRILGNFLIYRELDKRPPTGKKDSSPVERQRSDSVDMESQSEKNKERALVGSLTNTYRFKKGGLIKKTMSIMVNGVSQHMISYYTKEDVLAGKLKTPSSMPNLAILEISPEFLLKQNFRIPPVVESNYEQELDGMTYGKQSSASPHAILPKPGDGTVSPARLSNMDFSPSRIKMEMDASNSCIPSAYSNYSSTMHQASHFAPYPSQGHVPNESDGSHPLSMPPMRALMNRQSSFHEFPPLTSHVNNITPSRLLTSHPQQPLIPSIGSHQNDYNYHTPQNNTNTQNWSGYQYPSYSSNAPHALHPSISHQAQSNNPHTETSSEMFYANTTTTNGNNSTNNTISTISNQVPLYATGNPYHDLSSTPFSEIYNPVHSSTTNSISHSHLHQHEYQVTSPSPTLPSISSPASTSSTYSSNAPATPPLNSPVNSGFNTNYYSSLIKNEGFQPVHMSSNFMYNFD</sequence>
<dbReference type="Proteomes" id="UP000439903">
    <property type="component" value="Unassembled WGS sequence"/>
</dbReference>
<dbReference type="InterPro" id="IPR018608">
    <property type="entry name" value="Gti1/Pac2"/>
</dbReference>
<dbReference type="PANTHER" id="PTHR28027">
    <property type="entry name" value="TRANSCRIPTIONAL REGULATOR MIT1"/>
    <property type="match status" value="1"/>
</dbReference>
<dbReference type="OrthoDB" id="5572844at2759"/>
<name>A0A8H4EP40_GIGMA</name>
<gene>
    <name evidence="1" type="ORF">F8M41_013707</name>
</gene>
<evidence type="ECO:0000313" key="2">
    <source>
        <dbReference type="Proteomes" id="UP000439903"/>
    </source>
</evidence>
<proteinExistence type="predicted"/>
<dbReference type="EMBL" id="WTPW01000280">
    <property type="protein sequence ID" value="KAF0527402.1"/>
    <property type="molecule type" value="Genomic_DNA"/>
</dbReference>